<keyword evidence="2" id="KW-0378">Hydrolase</keyword>
<sequence length="263" mass="28171">MPRSTARRSVVAAVAGALVTSAMVVPAVASATPASAAPVSAVTQSVRTAATGGGVRWVKWNKAPLTKTPSSRSRTVARPDDGTKLRVLDRGTYRLQVRTPAGKVGWVSKKAVTPVKLKDVSGTRYTKGRVALTKDIGSGSKVVKKVRLGTKVAVLARTTGRDSNRVKVRAPGGRTGWISTSRITKRNVWGQLARCESGGNPRTNTGNGFYGMYQFTGRTWHAVGGKGLPHRHGKGEQTKRAQILQDRAGWGQWPHCTRKLGLR</sequence>
<evidence type="ECO:0000313" key="5">
    <source>
        <dbReference type="EMBL" id="SKC75114.1"/>
    </source>
</evidence>
<proteinExistence type="inferred from homology"/>
<dbReference type="EMBL" id="FUZQ01000006">
    <property type="protein sequence ID" value="SKC75114.1"/>
    <property type="molecule type" value="Genomic_DNA"/>
</dbReference>
<dbReference type="InterPro" id="IPR023346">
    <property type="entry name" value="Lysozyme-like_dom_sf"/>
</dbReference>
<feature type="chain" id="PRO_5012979091" evidence="3">
    <location>
        <begin position="37"/>
        <end position="263"/>
    </location>
</feature>
<dbReference type="Proteomes" id="UP000189777">
    <property type="component" value="Unassembled WGS sequence"/>
</dbReference>
<keyword evidence="3" id="KW-0732">Signal</keyword>
<evidence type="ECO:0000256" key="1">
    <source>
        <dbReference type="ARBA" id="ARBA00010830"/>
    </source>
</evidence>
<feature type="signal peptide" evidence="3">
    <location>
        <begin position="1"/>
        <end position="36"/>
    </location>
</feature>
<dbReference type="InterPro" id="IPR010618">
    <property type="entry name" value="RPF"/>
</dbReference>
<dbReference type="Gene3D" id="1.10.530.10">
    <property type="match status" value="1"/>
</dbReference>
<dbReference type="CDD" id="cd13925">
    <property type="entry name" value="RPF"/>
    <property type="match status" value="1"/>
</dbReference>
<dbReference type="RefSeq" id="WP_139820947.1">
    <property type="nucleotide sequence ID" value="NZ_FUZQ01000006.1"/>
</dbReference>
<reference evidence="5 6" key="1">
    <citation type="submission" date="2017-02" db="EMBL/GenBank/DDBJ databases">
        <authorList>
            <person name="Peterson S.W."/>
        </authorList>
    </citation>
    <scope>NUCLEOTIDE SEQUENCE [LARGE SCALE GENOMIC DNA]</scope>
    <source>
        <strain evidence="5 6">DSM 21481</strain>
    </source>
</reference>
<name>A0A1T5LH04_9MICO</name>
<evidence type="ECO:0000259" key="4">
    <source>
        <dbReference type="Pfam" id="PF06737"/>
    </source>
</evidence>
<dbReference type="Pfam" id="PF06737">
    <property type="entry name" value="Transglycosylas"/>
    <property type="match status" value="1"/>
</dbReference>
<dbReference type="SUPFAM" id="SSF53955">
    <property type="entry name" value="Lysozyme-like"/>
    <property type="match status" value="1"/>
</dbReference>
<dbReference type="GO" id="GO:0016787">
    <property type="term" value="F:hydrolase activity"/>
    <property type="evidence" value="ECO:0007669"/>
    <property type="project" value="UniProtKB-KW"/>
</dbReference>
<evidence type="ECO:0000256" key="2">
    <source>
        <dbReference type="ARBA" id="ARBA00022801"/>
    </source>
</evidence>
<evidence type="ECO:0000256" key="3">
    <source>
        <dbReference type="SAM" id="SignalP"/>
    </source>
</evidence>
<protein>
    <submittedName>
        <fullName evidence="5">Transglycosylase-like domain-containing protein</fullName>
    </submittedName>
</protein>
<organism evidence="5 6">
    <name type="scientific">Krasilnikoviella flava</name>
    <dbReference type="NCBI Taxonomy" id="526729"/>
    <lineage>
        <taxon>Bacteria</taxon>
        <taxon>Bacillati</taxon>
        <taxon>Actinomycetota</taxon>
        <taxon>Actinomycetes</taxon>
        <taxon>Micrococcales</taxon>
        <taxon>Promicromonosporaceae</taxon>
        <taxon>Krasilnikoviella</taxon>
    </lineage>
</organism>
<feature type="domain" description="Resuscitation-promoting factor core lysozyme-like" evidence="4">
    <location>
        <begin position="186"/>
        <end position="256"/>
    </location>
</feature>
<keyword evidence="6" id="KW-1185">Reference proteome</keyword>
<comment type="similarity">
    <text evidence="1">Belongs to the transglycosylase family. Rpf subfamily.</text>
</comment>
<accession>A0A1T5LH04</accession>
<dbReference type="Gene3D" id="2.30.30.40">
    <property type="entry name" value="SH3 Domains"/>
    <property type="match status" value="2"/>
</dbReference>
<dbReference type="STRING" id="526729.SAMN04324258_3371"/>
<gene>
    <name evidence="5" type="ORF">SAMN04324258_3371</name>
</gene>
<dbReference type="AlphaFoldDB" id="A0A1T5LH04"/>
<evidence type="ECO:0000313" key="6">
    <source>
        <dbReference type="Proteomes" id="UP000189777"/>
    </source>
</evidence>
<dbReference type="OrthoDB" id="1404170at2"/>